<evidence type="ECO:0000256" key="4">
    <source>
        <dbReference type="SAM" id="SignalP"/>
    </source>
</evidence>
<comment type="similarity">
    <text evidence="3">Belongs to the serpin family.</text>
</comment>
<dbReference type="Pfam" id="PF00079">
    <property type="entry name" value="Serpin"/>
    <property type="match status" value="1"/>
</dbReference>
<dbReference type="SUPFAM" id="SSF56574">
    <property type="entry name" value="Serpins"/>
    <property type="match status" value="1"/>
</dbReference>
<evidence type="ECO:0000256" key="3">
    <source>
        <dbReference type="RuleBase" id="RU000411"/>
    </source>
</evidence>
<evidence type="ECO:0000256" key="1">
    <source>
        <dbReference type="ARBA" id="ARBA00022690"/>
    </source>
</evidence>
<evidence type="ECO:0000313" key="6">
    <source>
        <dbReference type="EMBL" id="CAG9135807.1"/>
    </source>
</evidence>
<sequence length="387" mass="42762">MATYIVVFLSLLAIIPLAASQCSVEKAKPGLRRAIYDFATELTTRVAIDSENHFVMSPLSLWTLLAAVSEGADSETLVQLKRALRLHPRKCFNSKYYEILRGVVESQGETILERGGAVVIDEGFSVKKAFKSRIDAAGVCKVLTTQFAAAEDAASAINSYVKDLDGKSLLLLDTIYFKGKWTVPFSTADTEVSTFYDEFGGAAGDVNLMFITGEFNVAQIDKIQAKVLELPYAGGKFSMLVFLPYTDVPLVQVIEALNLINLQSIFHLYEKKPARTVMVQLPRFKIESNLDFLVELLQDMGLTHMFDEQASFPLISDQALYVSTLLQKANIEVTEEGTVASAVSEAGFSSRLMPEQFVAQKPFLYMIVDKVNEVVLFTGAYSKPSVY</sequence>
<dbReference type="Proteomes" id="UP000653454">
    <property type="component" value="Unassembled WGS sequence"/>
</dbReference>
<dbReference type="InterPro" id="IPR023796">
    <property type="entry name" value="Serpin_dom"/>
</dbReference>
<dbReference type="EMBL" id="CAJHNJ030000114">
    <property type="protein sequence ID" value="CAG9135807.1"/>
    <property type="molecule type" value="Genomic_DNA"/>
</dbReference>
<dbReference type="PANTHER" id="PTHR11461:SF367">
    <property type="entry name" value="GH21475P-RELATED"/>
    <property type="match status" value="1"/>
</dbReference>
<feature type="chain" id="PRO_5035879928" evidence="4">
    <location>
        <begin position="21"/>
        <end position="387"/>
    </location>
</feature>
<dbReference type="GO" id="GO:0004867">
    <property type="term" value="F:serine-type endopeptidase inhibitor activity"/>
    <property type="evidence" value="ECO:0007669"/>
    <property type="project" value="UniProtKB-KW"/>
</dbReference>
<dbReference type="AlphaFoldDB" id="A0A8S4G858"/>
<dbReference type="InterPro" id="IPR023795">
    <property type="entry name" value="Serpin_CS"/>
</dbReference>
<dbReference type="CDD" id="cd19598">
    <property type="entry name" value="serpin77Ba-like_insects"/>
    <property type="match status" value="1"/>
</dbReference>
<gene>
    <name evidence="6" type="ORF">PLXY2_LOCUS14052</name>
</gene>
<name>A0A8S4G858_PLUXY</name>
<proteinExistence type="inferred from homology"/>
<dbReference type="InterPro" id="IPR042178">
    <property type="entry name" value="Serpin_sf_1"/>
</dbReference>
<dbReference type="Gene3D" id="3.30.497.10">
    <property type="entry name" value="Antithrombin, subunit I, domain 2"/>
    <property type="match status" value="1"/>
</dbReference>
<organism evidence="6 7">
    <name type="scientific">Plutella xylostella</name>
    <name type="common">Diamondback moth</name>
    <name type="synonym">Plutella maculipennis</name>
    <dbReference type="NCBI Taxonomy" id="51655"/>
    <lineage>
        <taxon>Eukaryota</taxon>
        <taxon>Metazoa</taxon>
        <taxon>Ecdysozoa</taxon>
        <taxon>Arthropoda</taxon>
        <taxon>Hexapoda</taxon>
        <taxon>Insecta</taxon>
        <taxon>Pterygota</taxon>
        <taxon>Neoptera</taxon>
        <taxon>Endopterygota</taxon>
        <taxon>Lepidoptera</taxon>
        <taxon>Glossata</taxon>
        <taxon>Ditrysia</taxon>
        <taxon>Yponomeutoidea</taxon>
        <taxon>Plutellidae</taxon>
        <taxon>Plutella</taxon>
    </lineage>
</organism>
<dbReference type="InterPro" id="IPR042185">
    <property type="entry name" value="Serpin_sf_2"/>
</dbReference>
<dbReference type="GO" id="GO:0005615">
    <property type="term" value="C:extracellular space"/>
    <property type="evidence" value="ECO:0007669"/>
    <property type="project" value="InterPro"/>
</dbReference>
<evidence type="ECO:0000259" key="5">
    <source>
        <dbReference type="SMART" id="SM00093"/>
    </source>
</evidence>
<dbReference type="Gene3D" id="2.30.39.10">
    <property type="entry name" value="Alpha-1-antitrypsin, domain 1"/>
    <property type="match status" value="1"/>
</dbReference>
<keyword evidence="7" id="KW-1185">Reference proteome</keyword>
<accession>A0A8S4G858</accession>
<keyword evidence="1" id="KW-0646">Protease inhibitor</keyword>
<comment type="caution">
    <text evidence="6">The sequence shown here is derived from an EMBL/GenBank/DDBJ whole genome shotgun (WGS) entry which is preliminary data.</text>
</comment>
<reference evidence="6" key="1">
    <citation type="submission" date="2020-11" db="EMBL/GenBank/DDBJ databases">
        <authorList>
            <person name="Whiteford S."/>
        </authorList>
    </citation>
    <scope>NUCLEOTIDE SEQUENCE</scope>
</reference>
<dbReference type="InterPro" id="IPR000215">
    <property type="entry name" value="Serpin_fam"/>
</dbReference>
<keyword evidence="4" id="KW-0732">Signal</keyword>
<protein>
    <submittedName>
        <fullName evidence="6">(diamondback moth) hypothetical protein</fullName>
    </submittedName>
</protein>
<feature type="signal peptide" evidence="4">
    <location>
        <begin position="1"/>
        <end position="20"/>
    </location>
</feature>
<feature type="domain" description="Serpin" evidence="5">
    <location>
        <begin position="40"/>
        <end position="384"/>
    </location>
</feature>
<dbReference type="InterPro" id="IPR036186">
    <property type="entry name" value="Serpin_sf"/>
</dbReference>
<dbReference type="SMART" id="SM00093">
    <property type="entry name" value="SERPIN"/>
    <property type="match status" value="1"/>
</dbReference>
<evidence type="ECO:0000313" key="7">
    <source>
        <dbReference type="Proteomes" id="UP000653454"/>
    </source>
</evidence>
<keyword evidence="2" id="KW-0722">Serine protease inhibitor</keyword>
<evidence type="ECO:0000256" key="2">
    <source>
        <dbReference type="ARBA" id="ARBA00022900"/>
    </source>
</evidence>
<dbReference type="PANTHER" id="PTHR11461">
    <property type="entry name" value="SERINE PROTEASE INHIBITOR, SERPIN"/>
    <property type="match status" value="1"/>
</dbReference>
<dbReference type="PROSITE" id="PS00284">
    <property type="entry name" value="SERPIN"/>
    <property type="match status" value="1"/>
</dbReference>